<dbReference type="FunFam" id="3.90.190.10:FF:000006">
    <property type="entry name" value="Dual specificity protein phosphatase CDC14B"/>
    <property type="match status" value="1"/>
</dbReference>
<feature type="compositionally biased region" description="Basic and acidic residues" evidence="5">
    <location>
        <begin position="425"/>
        <end position="434"/>
    </location>
</feature>
<evidence type="ECO:0000256" key="3">
    <source>
        <dbReference type="ARBA" id="ARBA00022801"/>
    </source>
</evidence>
<sequence length="535" mass="61703">MNQSRYASLRNNNQRQPIQIEVIPNKLYWISSLIVNKRDDNSYSICTDYDYVYSPFFKDFGPIHLGLIHKYIITLDKLLSDPNLNNLKIIHNTTLDLTKKTSSAFLMGCYMVIKLNMSPEDAWYKFQSAGQFRPYRDPANNTCYEQRLIDCWKGLKKANSLGWYNPDTFDVKYYNHHSKPENGNFNIIAPSKFVAFNGPYFTRIDLRGYRRNVVEDYIEPFRSLGVTTIVRLNSKDYDEKKFISKGFRHLDYFFPDGTAPRKDLIQKFLNQIESIDGVIAVHCHAGLGRTATMIGAYVIKHHKFTADEFIAWVRICRPGSVHGPQQLLLKEIELDLLNERTLTGGNSYNVAPKNIYTSKNQNQIRSNSLTNVGVQNQQKKTSPLQQSRNLSLPQGQSQTPSSLNNENITFSDQIIQESSNQSQKENQEKQENKNDIFFTPQKTQKSLASTNNVFNKTSYNFVSQKQSQAFNLPQINSHRQDPFNKSLLTNNSIKNRNTMYKINNPQSKVKENNFFSNKQSNQSPIQKVINQTNAV</sequence>
<dbReference type="InterPro" id="IPR016130">
    <property type="entry name" value="Tyr_Pase_AS"/>
</dbReference>
<protein>
    <recommendedName>
        <fullName evidence="2">protein-tyrosine-phosphatase</fullName>
        <ecNumber evidence="2">3.1.3.48</ecNumber>
    </recommendedName>
</protein>
<accession>Q24BA7</accession>
<feature type="domain" description="Tyrosine specific protein phosphatases" evidence="7">
    <location>
        <begin position="266"/>
        <end position="328"/>
    </location>
</feature>
<organism evidence="8 9">
    <name type="scientific">Tetrahymena thermophila (strain SB210)</name>
    <dbReference type="NCBI Taxonomy" id="312017"/>
    <lineage>
        <taxon>Eukaryota</taxon>
        <taxon>Sar</taxon>
        <taxon>Alveolata</taxon>
        <taxon>Ciliophora</taxon>
        <taxon>Intramacronucleata</taxon>
        <taxon>Oligohymenophorea</taxon>
        <taxon>Hymenostomatida</taxon>
        <taxon>Tetrahymenina</taxon>
        <taxon>Tetrahymenidae</taxon>
        <taxon>Tetrahymena</taxon>
    </lineage>
</organism>
<proteinExistence type="inferred from homology"/>
<dbReference type="PROSITE" id="PS50054">
    <property type="entry name" value="TYR_PHOSPHATASE_DUAL"/>
    <property type="match status" value="1"/>
</dbReference>
<evidence type="ECO:0000256" key="2">
    <source>
        <dbReference type="ARBA" id="ARBA00013064"/>
    </source>
</evidence>
<dbReference type="RefSeq" id="XP_001025309.1">
    <property type="nucleotide sequence ID" value="XM_001025309.3"/>
</dbReference>
<gene>
    <name evidence="8" type="ORF">TTHERM_01299700</name>
</gene>
<dbReference type="Proteomes" id="UP000009168">
    <property type="component" value="Unassembled WGS sequence"/>
</dbReference>
<dbReference type="SMART" id="SM00195">
    <property type="entry name" value="DSPc"/>
    <property type="match status" value="1"/>
</dbReference>
<dbReference type="CDD" id="cd14499">
    <property type="entry name" value="CDC14_C"/>
    <property type="match status" value="1"/>
</dbReference>
<dbReference type="SUPFAM" id="SSF52799">
    <property type="entry name" value="(Phosphotyrosine protein) phosphatases II"/>
    <property type="match status" value="2"/>
</dbReference>
<dbReference type="PANTHER" id="PTHR23339">
    <property type="entry name" value="TYROSINE SPECIFIC PROTEIN PHOSPHATASE AND DUAL SPECIFICITY PROTEIN PHOSPHATASE"/>
    <property type="match status" value="1"/>
</dbReference>
<feature type="region of interest" description="Disordered" evidence="5">
    <location>
        <begin position="417"/>
        <end position="443"/>
    </location>
</feature>
<evidence type="ECO:0000259" key="6">
    <source>
        <dbReference type="PROSITE" id="PS50054"/>
    </source>
</evidence>
<evidence type="ECO:0000259" key="7">
    <source>
        <dbReference type="PROSITE" id="PS50056"/>
    </source>
</evidence>
<keyword evidence="4" id="KW-0904">Protein phosphatase</keyword>
<dbReference type="eggNOG" id="KOG1720">
    <property type="taxonomic scope" value="Eukaryota"/>
</dbReference>
<dbReference type="EC" id="3.1.3.48" evidence="2"/>
<dbReference type="InterPro" id="IPR050561">
    <property type="entry name" value="PTP"/>
</dbReference>
<dbReference type="InterPro" id="IPR029021">
    <property type="entry name" value="Prot-tyrosine_phosphatase-like"/>
</dbReference>
<comment type="similarity">
    <text evidence="1">Belongs to the protein-tyrosine phosphatase family. Non-receptor class CDC14 subfamily.</text>
</comment>
<dbReference type="KEGG" id="tet:TTHERM_01299700"/>
<dbReference type="InterPro" id="IPR044506">
    <property type="entry name" value="CDC14_C"/>
</dbReference>
<dbReference type="GO" id="GO:0004725">
    <property type="term" value="F:protein tyrosine phosphatase activity"/>
    <property type="evidence" value="ECO:0007669"/>
    <property type="project" value="UniProtKB-EC"/>
</dbReference>
<dbReference type="PROSITE" id="PS50056">
    <property type="entry name" value="TYR_PHOSPHATASE_2"/>
    <property type="match status" value="1"/>
</dbReference>
<dbReference type="EMBL" id="GG662422">
    <property type="protein sequence ID" value="EAS05064.1"/>
    <property type="molecule type" value="Genomic_DNA"/>
</dbReference>
<dbReference type="InterPro" id="IPR029260">
    <property type="entry name" value="DSPn"/>
</dbReference>
<evidence type="ECO:0000256" key="4">
    <source>
        <dbReference type="ARBA" id="ARBA00022912"/>
    </source>
</evidence>
<dbReference type="PROSITE" id="PS00383">
    <property type="entry name" value="TYR_PHOSPHATASE_1"/>
    <property type="match status" value="1"/>
</dbReference>
<dbReference type="InParanoid" id="Q24BA7"/>
<dbReference type="InterPro" id="IPR000387">
    <property type="entry name" value="Tyr_Pase_dom"/>
</dbReference>
<dbReference type="Pfam" id="PF22785">
    <property type="entry name" value="Tc-R-P"/>
    <property type="match status" value="1"/>
</dbReference>
<dbReference type="InterPro" id="IPR003595">
    <property type="entry name" value="Tyr_Pase_cat"/>
</dbReference>
<dbReference type="SMART" id="SM00404">
    <property type="entry name" value="PTPc_motif"/>
    <property type="match status" value="1"/>
</dbReference>
<name>Q24BA7_TETTS</name>
<dbReference type="CDD" id="cd17657">
    <property type="entry name" value="CDC14_N"/>
    <property type="match status" value="1"/>
</dbReference>
<dbReference type="Gene3D" id="3.90.190.10">
    <property type="entry name" value="Protein tyrosine phosphatase superfamily"/>
    <property type="match status" value="2"/>
</dbReference>
<evidence type="ECO:0000256" key="1">
    <source>
        <dbReference type="ARBA" id="ARBA00007315"/>
    </source>
</evidence>
<dbReference type="InterPro" id="IPR020422">
    <property type="entry name" value="TYR_PHOSPHATASE_DUAL_dom"/>
</dbReference>
<keyword evidence="9" id="KW-1185">Reference proteome</keyword>
<dbReference type="STRING" id="312017.Q24BA7"/>
<evidence type="ECO:0000256" key="5">
    <source>
        <dbReference type="SAM" id="MobiDB-lite"/>
    </source>
</evidence>
<dbReference type="OrthoDB" id="266663at2759"/>
<keyword evidence="3" id="KW-0378">Hydrolase</keyword>
<feature type="region of interest" description="Disordered" evidence="5">
    <location>
        <begin position="370"/>
        <end position="405"/>
    </location>
</feature>
<dbReference type="HOGENOM" id="CLU_017787_2_2_1"/>
<evidence type="ECO:0000313" key="9">
    <source>
        <dbReference type="Proteomes" id="UP000009168"/>
    </source>
</evidence>
<dbReference type="GeneID" id="7824316"/>
<feature type="domain" description="Tyrosine-protein phosphatase" evidence="6">
    <location>
        <begin position="184"/>
        <end position="342"/>
    </location>
</feature>
<reference evidence="9" key="1">
    <citation type="journal article" date="2006" name="PLoS Biol.">
        <title>Macronuclear genome sequence of the ciliate Tetrahymena thermophila, a model eukaryote.</title>
        <authorList>
            <person name="Eisen J.A."/>
            <person name="Coyne R.S."/>
            <person name="Wu M."/>
            <person name="Wu D."/>
            <person name="Thiagarajan M."/>
            <person name="Wortman J.R."/>
            <person name="Badger J.H."/>
            <person name="Ren Q."/>
            <person name="Amedeo P."/>
            <person name="Jones K.M."/>
            <person name="Tallon L.J."/>
            <person name="Delcher A.L."/>
            <person name="Salzberg S.L."/>
            <person name="Silva J.C."/>
            <person name="Haas B.J."/>
            <person name="Majoros W.H."/>
            <person name="Farzad M."/>
            <person name="Carlton J.M."/>
            <person name="Smith R.K. Jr."/>
            <person name="Garg J."/>
            <person name="Pearlman R.E."/>
            <person name="Karrer K.M."/>
            <person name="Sun L."/>
            <person name="Manning G."/>
            <person name="Elde N.C."/>
            <person name="Turkewitz A.P."/>
            <person name="Asai D.J."/>
            <person name="Wilkes D.E."/>
            <person name="Wang Y."/>
            <person name="Cai H."/>
            <person name="Collins K."/>
            <person name="Stewart B.A."/>
            <person name="Lee S.R."/>
            <person name="Wilamowska K."/>
            <person name="Weinberg Z."/>
            <person name="Ruzzo W.L."/>
            <person name="Wloga D."/>
            <person name="Gaertig J."/>
            <person name="Frankel J."/>
            <person name="Tsao C.-C."/>
            <person name="Gorovsky M.A."/>
            <person name="Keeling P.J."/>
            <person name="Waller R.F."/>
            <person name="Patron N.J."/>
            <person name="Cherry J.M."/>
            <person name="Stover N.A."/>
            <person name="Krieger C.J."/>
            <person name="del Toro C."/>
            <person name="Ryder H.F."/>
            <person name="Williamson S.C."/>
            <person name="Barbeau R.A."/>
            <person name="Hamilton E.P."/>
            <person name="Orias E."/>
        </authorList>
    </citation>
    <scope>NUCLEOTIDE SEQUENCE [LARGE SCALE GENOMIC DNA]</scope>
    <source>
        <strain evidence="9">SB210</strain>
    </source>
</reference>
<evidence type="ECO:0000313" key="8">
    <source>
        <dbReference type="EMBL" id="EAS05064.1"/>
    </source>
</evidence>
<dbReference type="AlphaFoldDB" id="Q24BA7"/>
<dbReference type="Pfam" id="PF14671">
    <property type="entry name" value="DSPn"/>
    <property type="match status" value="1"/>
</dbReference>